<evidence type="ECO:0000313" key="2">
    <source>
        <dbReference type="EMBL" id="GGB40253.1"/>
    </source>
</evidence>
<dbReference type="Proteomes" id="UP000623067">
    <property type="component" value="Unassembled WGS sequence"/>
</dbReference>
<feature type="chain" id="PRO_5036953918" description="DUF2946 domain-containing protein" evidence="1">
    <location>
        <begin position="37"/>
        <end position="113"/>
    </location>
</feature>
<evidence type="ECO:0000313" key="3">
    <source>
        <dbReference type="Proteomes" id="UP000623067"/>
    </source>
</evidence>
<protein>
    <recommendedName>
        <fullName evidence="4">DUF2946 domain-containing protein</fullName>
    </recommendedName>
</protein>
<dbReference type="RefSeq" id="WP_188660220.1">
    <property type="nucleotide sequence ID" value="NZ_BMIH01000005.1"/>
</dbReference>
<gene>
    <name evidence="2" type="ORF">GCM10011380_32130</name>
</gene>
<evidence type="ECO:0008006" key="4">
    <source>
        <dbReference type="Google" id="ProtNLM"/>
    </source>
</evidence>
<reference evidence="2" key="1">
    <citation type="journal article" date="2014" name="Int. J. Syst. Evol. Microbiol.">
        <title>Complete genome sequence of Corynebacterium casei LMG S-19264T (=DSM 44701T), isolated from a smear-ripened cheese.</title>
        <authorList>
            <consortium name="US DOE Joint Genome Institute (JGI-PGF)"/>
            <person name="Walter F."/>
            <person name="Albersmeier A."/>
            <person name="Kalinowski J."/>
            <person name="Ruckert C."/>
        </authorList>
    </citation>
    <scope>NUCLEOTIDE SEQUENCE</scope>
    <source>
        <strain evidence="2">CGMCC 1.15330</strain>
    </source>
</reference>
<comment type="caution">
    <text evidence="2">The sequence shown here is derived from an EMBL/GenBank/DDBJ whole genome shotgun (WGS) entry which is preliminary data.</text>
</comment>
<feature type="signal peptide" evidence="1">
    <location>
        <begin position="1"/>
        <end position="36"/>
    </location>
</feature>
<sequence length="113" mass="11476">MARPLALSVANVRRFLLLLLALGLVLRLGSACEAMAATPVPTIGHIACTDMPAGEHKPLRAVSIECALCAALPVDITAPAGAFVFTPMEIAAGSANSLAGRDKGPAPPPPRIA</sequence>
<keyword evidence="1" id="KW-0732">Signal</keyword>
<dbReference type="AlphaFoldDB" id="A0A916TD01"/>
<evidence type="ECO:0000256" key="1">
    <source>
        <dbReference type="SAM" id="SignalP"/>
    </source>
</evidence>
<keyword evidence="3" id="KW-1185">Reference proteome</keyword>
<proteinExistence type="predicted"/>
<accession>A0A916TD01</accession>
<name>A0A916TD01_9SPHN</name>
<reference evidence="2" key="2">
    <citation type="submission" date="2020-09" db="EMBL/GenBank/DDBJ databases">
        <authorList>
            <person name="Sun Q."/>
            <person name="Zhou Y."/>
        </authorList>
    </citation>
    <scope>NUCLEOTIDE SEQUENCE</scope>
    <source>
        <strain evidence="2">CGMCC 1.15330</strain>
    </source>
</reference>
<organism evidence="2 3">
    <name type="scientific">Sphingomonas metalli</name>
    <dbReference type="NCBI Taxonomy" id="1779358"/>
    <lineage>
        <taxon>Bacteria</taxon>
        <taxon>Pseudomonadati</taxon>
        <taxon>Pseudomonadota</taxon>
        <taxon>Alphaproteobacteria</taxon>
        <taxon>Sphingomonadales</taxon>
        <taxon>Sphingomonadaceae</taxon>
        <taxon>Sphingomonas</taxon>
    </lineage>
</organism>
<dbReference type="EMBL" id="BMIH01000005">
    <property type="protein sequence ID" value="GGB40253.1"/>
    <property type="molecule type" value="Genomic_DNA"/>
</dbReference>